<dbReference type="RefSeq" id="YP_010049733.1">
    <property type="nucleotide sequence ID" value="NC_054393.1"/>
</dbReference>
<dbReference type="Proteomes" id="UP000294565">
    <property type="component" value="Segment"/>
</dbReference>
<dbReference type="EMBL" id="MK494099">
    <property type="protein sequence ID" value="QBP29721.1"/>
    <property type="molecule type" value="Genomic_DNA"/>
</dbReference>
<proteinExistence type="predicted"/>
<evidence type="ECO:0000313" key="2">
    <source>
        <dbReference type="Proteomes" id="UP000294565"/>
    </source>
</evidence>
<sequence>MTEQMTDIEVVDPTSQEVAQNTEVYTAPTTPALQRMAAEAQALDTAFKMAQSLSKTNAVPQRYQQSFVPSGQREPQGITAAYDLAAAILYGAELGMSALQSAQNVFSVHGQPAVYSKTMVAQVLRHIDTQGTGGPNGDGVWEVSATKDKVVWAGRRDGKTAAAEWTIARAESAGFTRNPMYAKMPVEMLRAKAQAEVCRILWPDVLLGMSNSVEELQLADGTVVQRVTSQRPTKAKGVAGLLANVAPAIEQHPAEPGPADQSVTQAPIPEQAPIPNGDNAVVVEDPAPAAGEEAPAAGAEPEKPALVSKRQLTEVKRALAKESYTDPKSEETLTYVNQLVGVEITDLADLTESKAAELLSILSEPINTDDKENSK</sequence>
<reference evidence="1 2" key="1">
    <citation type="submission" date="2019-02" db="EMBL/GenBank/DDBJ databases">
        <authorList>
            <person name="Kanzanas C."/>
            <person name="Smith M.A."/>
            <person name="Zack K.M."/>
            <person name="Garlena R.A."/>
            <person name="Russell D.A."/>
            <person name="Pope W.H."/>
            <person name="Jacobs-Sera D."/>
            <person name="Hatfull G.F."/>
        </authorList>
    </citation>
    <scope>NUCLEOTIDE SEQUENCE [LARGE SCALE GENOMIC DNA]</scope>
</reference>
<organism evidence="1 2">
    <name type="scientific">Mycobacterium phage Typha</name>
    <dbReference type="NCBI Taxonomy" id="2517971"/>
    <lineage>
        <taxon>Viruses</taxon>
        <taxon>Duplodnaviria</taxon>
        <taxon>Heunggongvirae</taxon>
        <taxon>Uroviricota</taxon>
        <taxon>Caudoviricetes</taxon>
        <taxon>Typhavirus</taxon>
        <taxon>Typhavirus typha</taxon>
    </lineage>
</organism>
<evidence type="ECO:0000313" key="1">
    <source>
        <dbReference type="EMBL" id="QBP29721.1"/>
    </source>
</evidence>
<dbReference type="GeneID" id="63743056"/>
<accession>A0A482JCM2</accession>
<keyword evidence="2" id="KW-1185">Reference proteome</keyword>
<protein>
    <submittedName>
        <fullName evidence="1">RecT-like ssDNA binding protein</fullName>
    </submittedName>
</protein>
<name>A0A482JCM2_9CAUD</name>
<dbReference type="KEGG" id="vg:63743056"/>
<gene>
    <name evidence="1" type="primary">66</name>
    <name evidence="1" type="ORF">SEA_TYPHA_66</name>
</gene>